<reference evidence="1 2" key="1">
    <citation type="submission" date="2015-12" db="EMBL/GenBank/DDBJ databases">
        <title>Draft genome sequence of Moniliophthora roreri, the causal agent of frosty pod rot of cacao.</title>
        <authorList>
            <person name="Aime M.C."/>
            <person name="Diaz-Valderrama J.R."/>
            <person name="Kijpornyongpan T."/>
            <person name="Phillips-Mora W."/>
        </authorList>
    </citation>
    <scope>NUCLEOTIDE SEQUENCE [LARGE SCALE GENOMIC DNA]</scope>
    <source>
        <strain evidence="1 2">MCA 2952</strain>
    </source>
</reference>
<evidence type="ECO:0000313" key="1">
    <source>
        <dbReference type="EMBL" id="KTB41514.1"/>
    </source>
</evidence>
<dbReference type="Proteomes" id="UP000054988">
    <property type="component" value="Unassembled WGS sequence"/>
</dbReference>
<sequence length="15" mass="1843">MTIVQAPEKLRNQEW</sequence>
<accession>A0A0W0FYX7</accession>
<gene>
    <name evidence="1" type="ORF">WG66_5903</name>
</gene>
<name>A0A0W0FYX7_MONRR</name>
<protein>
    <submittedName>
        <fullName evidence="1">Uncharacterized protein</fullName>
    </submittedName>
</protein>
<proteinExistence type="predicted"/>
<evidence type="ECO:0000313" key="2">
    <source>
        <dbReference type="Proteomes" id="UP000054988"/>
    </source>
</evidence>
<organism evidence="1 2">
    <name type="scientific">Moniliophthora roreri</name>
    <name type="common">Frosty pod rot fungus</name>
    <name type="synonym">Monilia roreri</name>
    <dbReference type="NCBI Taxonomy" id="221103"/>
    <lineage>
        <taxon>Eukaryota</taxon>
        <taxon>Fungi</taxon>
        <taxon>Dikarya</taxon>
        <taxon>Basidiomycota</taxon>
        <taxon>Agaricomycotina</taxon>
        <taxon>Agaricomycetes</taxon>
        <taxon>Agaricomycetidae</taxon>
        <taxon>Agaricales</taxon>
        <taxon>Marasmiineae</taxon>
        <taxon>Marasmiaceae</taxon>
        <taxon>Moniliophthora</taxon>
    </lineage>
</organism>
<comment type="caution">
    <text evidence="1">The sequence shown here is derived from an EMBL/GenBank/DDBJ whole genome shotgun (WGS) entry which is preliminary data.</text>
</comment>
<dbReference type="EMBL" id="LATX01001447">
    <property type="protein sequence ID" value="KTB41514.1"/>
    <property type="molecule type" value="Genomic_DNA"/>
</dbReference>